<evidence type="ECO:0000313" key="4">
    <source>
        <dbReference type="EMBL" id="CAB4690547.1"/>
    </source>
</evidence>
<dbReference type="InterPro" id="IPR020904">
    <property type="entry name" value="Sc_DH/Rdtase_CS"/>
</dbReference>
<name>A0A6J6NVM5_9ZZZZ</name>
<accession>A0A6J6NVM5</accession>
<dbReference type="SUPFAM" id="SSF51735">
    <property type="entry name" value="NAD(P)-binding Rossmann-fold domains"/>
    <property type="match status" value="1"/>
</dbReference>
<dbReference type="AlphaFoldDB" id="A0A6J6NVM5"/>
<feature type="domain" description="Ketoreductase" evidence="3">
    <location>
        <begin position="6"/>
        <end position="191"/>
    </location>
</feature>
<dbReference type="PANTHER" id="PTHR44196">
    <property type="entry name" value="DEHYDROGENASE/REDUCTASE SDR FAMILY MEMBER 7B"/>
    <property type="match status" value="1"/>
</dbReference>
<organism evidence="4">
    <name type="scientific">freshwater metagenome</name>
    <dbReference type="NCBI Taxonomy" id="449393"/>
    <lineage>
        <taxon>unclassified sequences</taxon>
        <taxon>metagenomes</taxon>
        <taxon>ecological metagenomes</taxon>
    </lineage>
</organism>
<sequence length="267" mass="28274">MKVNKKVVVVTGAGSGMGRELTLELVRRGASVAAIDMRKETLAETKALAKALGGRVETFVIDITDPIKVAKLPVDITKKLGAADCLINNAGIIQPFVKINELKLEDAAHVMKVNFTGPLMLVKAFLPGLLKRSEAHILNVSSMGAYAPVPGQSVYGASKAALKLFTEGLRSELLETYVGVTIVFPGAIATNIAQNSGMALPANADEAASQFKQTDAGVAAKAMVDAIEENKPRITIGSDATLMDRLSRLNPIFAANLIYKQMKSLLG</sequence>
<dbReference type="PROSITE" id="PS00061">
    <property type="entry name" value="ADH_SHORT"/>
    <property type="match status" value="1"/>
</dbReference>
<proteinExistence type="inferred from homology"/>
<dbReference type="InterPro" id="IPR057326">
    <property type="entry name" value="KR_dom"/>
</dbReference>
<dbReference type="InterPro" id="IPR036291">
    <property type="entry name" value="NAD(P)-bd_dom_sf"/>
</dbReference>
<protein>
    <submittedName>
        <fullName evidence="4">Unannotated protein</fullName>
    </submittedName>
</protein>
<evidence type="ECO:0000256" key="2">
    <source>
        <dbReference type="ARBA" id="ARBA00023002"/>
    </source>
</evidence>
<dbReference type="EMBL" id="CAEZXK010000025">
    <property type="protein sequence ID" value="CAB4690547.1"/>
    <property type="molecule type" value="Genomic_DNA"/>
</dbReference>
<dbReference type="PRINTS" id="PR00081">
    <property type="entry name" value="GDHRDH"/>
</dbReference>
<dbReference type="PRINTS" id="PR00080">
    <property type="entry name" value="SDRFAMILY"/>
</dbReference>
<evidence type="ECO:0000259" key="3">
    <source>
        <dbReference type="SMART" id="SM00822"/>
    </source>
</evidence>
<reference evidence="4" key="1">
    <citation type="submission" date="2020-05" db="EMBL/GenBank/DDBJ databases">
        <authorList>
            <person name="Chiriac C."/>
            <person name="Salcher M."/>
            <person name="Ghai R."/>
            <person name="Kavagutti S V."/>
        </authorList>
    </citation>
    <scope>NUCLEOTIDE SEQUENCE</scope>
</reference>
<dbReference type="CDD" id="cd05233">
    <property type="entry name" value="SDR_c"/>
    <property type="match status" value="1"/>
</dbReference>
<dbReference type="PANTHER" id="PTHR44196:SF1">
    <property type="entry name" value="DEHYDROGENASE_REDUCTASE SDR FAMILY MEMBER 7B"/>
    <property type="match status" value="1"/>
</dbReference>
<dbReference type="Gene3D" id="3.40.50.720">
    <property type="entry name" value="NAD(P)-binding Rossmann-like Domain"/>
    <property type="match status" value="1"/>
</dbReference>
<dbReference type="GO" id="GO:0016020">
    <property type="term" value="C:membrane"/>
    <property type="evidence" value="ECO:0007669"/>
    <property type="project" value="TreeGrafter"/>
</dbReference>
<evidence type="ECO:0000256" key="1">
    <source>
        <dbReference type="ARBA" id="ARBA00006484"/>
    </source>
</evidence>
<keyword evidence="2" id="KW-0560">Oxidoreductase</keyword>
<comment type="similarity">
    <text evidence="1">Belongs to the short-chain dehydrogenases/reductases (SDR) family.</text>
</comment>
<dbReference type="SMART" id="SM00822">
    <property type="entry name" value="PKS_KR"/>
    <property type="match status" value="1"/>
</dbReference>
<dbReference type="GO" id="GO:0016491">
    <property type="term" value="F:oxidoreductase activity"/>
    <property type="evidence" value="ECO:0007669"/>
    <property type="project" value="UniProtKB-KW"/>
</dbReference>
<dbReference type="InterPro" id="IPR002347">
    <property type="entry name" value="SDR_fam"/>
</dbReference>
<gene>
    <name evidence="4" type="ORF">UFOPK2370_00931</name>
</gene>
<dbReference type="Pfam" id="PF00106">
    <property type="entry name" value="adh_short"/>
    <property type="match status" value="1"/>
</dbReference>